<reference evidence="4 5" key="1">
    <citation type="submission" date="2023-07" db="EMBL/GenBank/DDBJ databases">
        <title>Genomic Encyclopedia of Type Strains, Phase IV (KMG-IV): sequencing the most valuable type-strain genomes for metagenomic binning, comparative biology and taxonomic classification.</title>
        <authorList>
            <person name="Goeker M."/>
        </authorList>
    </citation>
    <scope>NUCLEOTIDE SEQUENCE [LARGE SCALE GENOMIC DNA]</scope>
    <source>
        <strain evidence="4 5">DSM 19619</strain>
    </source>
</reference>
<dbReference type="PANTHER" id="PTHR43333:SF1">
    <property type="entry name" value="D-ISOMER SPECIFIC 2-HYDROXYACID DEHYDROGENASE NAD-BINDING DOMAIN-CONTAINING PROTEIN"/>
    <property type="match status" value="1"/>
</dbReference>
<dbReference type="SUPFAM" id="SSF51735">
    <property type="entry name" value="NAD(P)-binding Rossmann-fold domains"/>
    <property type="match status" value="1"/>
</dbReference>
<dbReference type="EMBL" id="JAUSVX010000007">
    <property type="protein sequence ID" value="MDQ0470896.1"/>
    <property type="molecule type" value="Genomic_DNA"/>
</dbReference>
<dbReference type="Gene3D" id="3.40.50.720">
    <property type="entry name" value="NAD(P)-binding Rossmann-like Domain"/>
    <property type="match status" value="2"/>
</dbReference>
<accession>A0ABU0JBJ9</accession>
<dbReference type="PANTHER" id="PTHR43333">
    <property type="entry name" value="2-HACID_DH_C DOMAIN-CONTAINING PROTEIN"/>
    <property type="match status" value="1"/>
</dbReference>
<name>A0ABU0JBJ9_9HYPH</name>
<dbReference type="InterPro" id="IPR036291">
    <property type="entry name" value="NAD(P)-bd_dom_sf"/>
</dbReference>
<dbReference type="CDD" id="cd12164">
    <property type="entry name" value="GDH_like_2"/>
    <property type="match status" value="1"/>
</dbReference>
<feature type="domain" description="D-isomer specific 2-hydroxyacid dehydrogenase NAD-binding" evidence="3">
    <location>
        <begin position="104"/>
        <end position="274"/>
    </location>
</feature>
<gene>
    <name evidence="4" type="ORF">QO011_003915</name>
</gene>
<keyword evidence="1 4" id="KW-0560">Oxidoreductase</keyword>
<evidence type="ECO:0000256" key="1">
    <source>
        <dbReference type="ARBA" id="ARBA00023002"/>
    </source>
</evidence>
<dbReference type="EC" id="1.1.1.79" evidence="4"/>
<dbReference type="GO" id="GO:0030267">
    <property type="term" value="F:glyoxylate reductase (NADPH) activity"/>
    <property type="evidence" value="ECO:0007669"/>
    <property type="project" value="UniProtKB-EC"/>
</dbReference>
<dbReference type="Proteomes" id="UP001242480">
    <property type="component" value="Unassembled WGS sequence"/>
</dbReference>
<sequence>MAILAWLHNAYGRDLIDGIRAALPGEDIREWPEAGDPDAIDICIVFRMPHGFLKPFRNLALMSATGAGIDHYLLDPDFPRGIRMVRIVDHDFASRMADYVLAWTLFHHRDVAHFLAAQKRREWAYKIMRSAREVRVGVMGLGQMGRLAAERLAGVGYDTAAWSRSRHEVPGVACFAGAEGFGPFLARSEILINLLPLTPTTRGILSAATFAGMPPGGVVISAGRGGHLVEADLAAALRQGTLRAATIDAFPVEPLPADSPLWDTPNLTVTPHCSSTASLRTIVDTFAENVRRFRAGAALLNEVDTLAGY</sequence>
<protein>
    <submittedName>
        <fullName evidence="4">Glyoxylate/hydroxypyruvate reductase A</fullName>
        <ecNumber evidence="4">1.1.1.79</ecNumber>
        <ecNumber evidence="4">1.1.1.81</ecNumber>
    </submittedName>
</protein>
<dbReference type="GO" id="GO:0016618">
    <property type="term" value="F:hydroxypyruvate reductase [NAD(P)H] activity"/>
    <property type="evidence" value="ECO:0007669"/>
    <property type="project" value="UniProtKB-EC"/>
</dbReference>
<dbReference type="SUPFAM" id="SSF52283">
    <property type="entry name" value="Formate/glycerate dehydrogenase catalytic domain-like"/>
    <property type="match status" value="1"/>
</dbReference>
<evidence type="ECO:0000256" key="2">
    <source>
        <dbReference type="ARBA" id="ARBA00023027"/>
    </source>
</evidence>
<evidence type="ECO:0000259" key="3">
    <source>
        <dbReference type="Pfam" id="PF02826"/>
    </source>
</evidence>
<proteinExistence type="predicted"/>
<dbReference type="Pfam" id="PF02826">
    <property type="entry name" value="2-Hacid_dh_C"/>
    <property type="match status" value="1"/>
</dbReference>
<comment type="caution">
    <text evidence="4">The sequence shown here is derived from an EMBL/GenBank/DDBJ whole genome shotgun (WGS) entry which is preliminary data.</text>
</comment>
<keyword evidence="2" id="KW-0520">NAD</keyword>
<keyword evidence="5" id="KW-1185">Reference proteome</keyword>
<evidence type="ECO:0000313" key="4">
    <source>
        <dbReference type="EMBL" id="MDQ0470896.1"/>
    </source>
</evidence>
<organism evidence="4 5">
    <name type="scientific">Labrys wisconsinensis</name>
    <dbReference type="NCBI Taxonomy" id="425677"/>
    <lineage>
        <taxon>Bacteria</taxon>
        <taxon>Pseudomonadati</taxon>
        <taxon>Pseudomonadota</taxon>
        <taxon>Alphaproteobacteria</taxon>
        <taxon>Hyphomicrobiales</taxon>
        <taxon>Xanthobacteraceae</taxon>
        <taxon>Labrys</taxon>
    </lineage>
</organism>
<dbReference type="RefSeq" id="WP_307275215.1">
    <property type="nucleotide sequence ID" value="NZ_JAUSVX010000007.1"/>
</dbReference>
<dbReference type="EC" id="1.1.1.81" evidence="4"/>
<dbReference type="PROSITE" id="PS00895">
    <property type="entry name" value="3_HYDROXYISOBUT_DH"/>
    <property type="match status" value="1"/>
</dbReference>
<dbReference type="InterPro" id="IPR006140">
    <property type="entry name" value="D-isomer_DH_NAD-bd"/>
</dbReference>
<dbReference type="InterPro" id="IPR002204">
    <property type="entry name" value="3-OH-isobutyrate_DH-rel_CS"/>
</dbReference>
<evidence type="ECO:0000313" key="5">
    <source>
        <dbReference type="Proteomes" id="UP001242480"/>
    </source>
</evidence>